<reference evidence="8" key="1">
    <citation type="submission" date="2022-07" db="EMBL/GenBank/DDBJ databases">
        <title>Taxonomy of Novel Oxalotrophic and Methylotrophic Bacteria.</title>
        <authorList>
            <person name="Sahin N."/>
            <person name="Tani A."/>
        </authorList>
    </citation>
    <scope>NUCLEOTIDE SEQUENCE</scope>
    <source>
        <strain evidence="8">AM327</strain>
    </source>
</reference>
<dbReference type="Gene3D" id="3.90.25.10">
    <property type="entry name" value="UDP-galactose 4-epimerase, domain 1"/>
    <property type="match status" value="1"/>
</dbReference>
<evidence type="ECO:0000256" key="3">
    <source>
        <dbReference type="ARBA" id="ARBA00012929"/>
    </source>
</evidence>
<dbReference type="GO" id="GO:0019305">
    <property type="term" value="P:dTDP-rhamnose biosynthetic process"/>
    <property type="evidence" value="ECO:0007669"/>
    <property type="project" value="TreeGrafter"/>
</dbReference>
<protein>
    <recommendedName>
        <fullName evidence="4 6">dTDP-4-dehydrorhamnose reductase</fullName>
        <ecNumber evidence="3 6">1.1.1.133</ecNumber>
    </recommendedName>
</protein>
<dbReference type="Proteomes" id="UP001143545">
    <property type="component" value="Unassembled WGS sequence"/>
</dbReference>
<dbReference type="CDD" id="cd05254">
    <property type="entry name" value="dTDP_HR_like_SDR_e"/>
    <property type="match status" value="1"/>
</dbReference>
<evidence type="ECO:0000256" key="1">
    <source>
        <dbReference type="ARBA" id="ARBA00004781"/>
    </source>
</evidence>
<evidence type="ECO:0000256" key="4">
    <source>
        <dbReference type="ARBA" id="ARBA00017099"/>
    </source>
</evidence>
<gene>
    <name evidence="8" type="ORF">NBRC110019_05850</name>
</gene>
<dbReference type="InterPro" id="IPR036291">
    <property type="entry name" value="NAD(P)-bd_dom_sf"/>
</dbReference>
<evidence type="ECO:0000313" key="8">
    <source>
        <dbReference type="EMBL" id="GLB51546.1"/>
    </source>
</evidence>
<comment type="catalytic activity">
    <reaction evidence="5">
        <text>dTDP-beta-L-rhamnose + NADP(+) = dTDP-4-dehydro-beta-L-rhamnose + NADPH + H(+)</text>
        <dbReference type="Rhea" id="RHEA:21796"/>
        <dbReference type="ChEBI" id="CHEBI:15378"/>
        <dbReference type="ChEBI" id="CHEBI:57510"/>
        <dbReference type="ChEBI" id="CHEBI:57783"/>
        <dbReference type="ChEBI" id="CHEBI:58349"/>
        <dbReference type="ChEBI" id="CHEBI:62830"/>
        <dbReference type="EC" id="1.1.1.133"/>
    </reaction>
</comment>
<keyword evidence="6" id="KW-0521">NADP</keyword>
<comment type="caution">
    <text evidence="8">The sequence shown here is derived from an EMBL/GenBank/DDBJ whole genome shotgun (WGS) entry which is preliminary data.</text>
</comment>
<dbReference type="Pfam" id="PF04321">
    <property type="entry name" value="RmlD_sub_bind"/>
    <property type="match status" value="1"/>
</dbReference>
<dbReference type="EC" id="1.1.1.133" evidence="3 6"/>
<evidence type="ECO:0000259" key="7">
    <source>
        <dbReference type="Pfam" id="PF04321"/>
    </source>
</evidence>
<accession>A0A9W6EUC6</accession>
<organism evidence="8 9">
    <name type="scientific">Neptunitalea chrysea</name>
    <dbReference type="NCBI Taxonomy" id="1647581"/>
    <lineage>
        <taxon>Bacteria</taxon>
        <taxon>Pseudomonadati</taxon>
        <taxon>Bacteroidota</taxon>
        <taxon>Flavobacteriia</taxon>
        <taxon>Flavobacteriales</taxon>
        <taxon>Flavobacteriaceae</taxon>
        <taxon>Neptunitalea</taxon>
    </lineage>
</organism>
<evidence type="ECO:0000256" key="2">
    <source>
        <dbReference type="ARBA" id="ARBA00010944"/>
    </source>
</evidence>
<keyword evidence="6" id="KW-0560">Oxidoreductase</keyword>
<dbReference type="NCBIfam" id="TIGR01214">
    <property type="entry name" value="rmlD"/>
    <property type="match status" value="1"/>
</dbReference>
<evidence type="ECO:0000256" key="5">
    <source>
        <dbReference type="ARBA" id="ARBA00048200"/>
    </source>
</evidence>
<dbReference type="InterPro" id="IPR005913">
    <property type="entry name" value="dTDP_dehydrorham_reduct"/>
</dbReference>
<comment type="pathway">
    <text evidence="1 6">Carbohydrate biosynthesis; dTDP-L-rhamnose biosynthesis.</text>
</comment>
<name>A0A9W6EUC6_9FLAO</name>
<comment type="function">
    <text evidence="6">Catalyzes the reduction of dTDP-6-deoxy-L-lyxo-4-hexulose to yield dTDP-L-rhamnose.</text>
</comment>
<sequence length="287" mass="32212">MSNTILVTGGAGQLGSEIRVLSKELSDTFYFTDRNELDITDRDAVFNFFKDNAIDVVLNCAAYTAVDKAETEKENADAVNHIAVKILAEAAKMYNAKLLHVSTDYVFNGEGFKPYGSNDKVSPVNEYGSTKLRGEEAIKEVSPKNSVIIRTSWVYSSFGNNFVKTMLRLGAEKDSLNVISDQVGSPTYARDLAEAMLKIYPLLTNEEVMVYQYTNEGVCSWYDFADAIMEIENLDCEVHPIPTEQYPTPAKRPHYSVMNKTEIKNDFNISIPHWRNSLKSCLSILTH</sequence>
<dbReference type="PANTHER" id="PTHR10491:SF4">
    <property type="entry name" value="METHIONINE ADENOSYLTRANSFERASE 2 SUBUNIT BETA"/>
    <property type="match status" value="1"/>
</dbReference>
<dbReference type="RefSeq" id="WP_281752187.1">
    <property type="nucleotide sequence ID" value="NZ_BRVP01000003.1"/>
</dbReference>
<keyword evidence="9" id="KW-1185">Reference proteome</keyword>
<evidence type="ECO:0000256" key="6">
    <source>
        <dbReference type="RuleBase" id="RU364082"/>
    </source>
</evidence>
<evidence type="ECO:0000313" key="9">
    <source>
        <dbReference type="Proteomes" id="UP001143545"/>
    </source>
</evidence>
<dbReference type="Gene3D" id="3.40.50.720">
    <property type="entry name" value="NAD(P)-binding Rossmann-like Domain"/>
    <property type="match status" value="1"/>
</dbReference>
<feature type="domain" description="RmlD-like substrate binding" evidence="7">
    <location>
        <begin position="4"/>
        <end position="284"/>
    </location>
</feature>
<proteinExistence type="inferred from homology"/>
<dbReference type="InterPro" id="IPR029903">
    <property type="entry name" value="RmlD-like-bd"/>
</dbReference>
<comment type="similarity">
    <text evidence="2 6">Belongs to the dTDP-4-dehydrorhamnose reductase family.</text>
</comment>
<dbReference type="PANTHER" id="PTHR10491">
    <property type="entry name" value="DTDP-4-DEHYDRORHAMNOSE REDUCTASE"/>
    <property type="match status" value="1"/>
</dbReference>
<dbReference type="GO" id="GO:0008831">
    <property type="term" value="F:dTDP-4-dehydrorhamnose reductase activity"/>
    <property type="evidence" value="ECO:0007669"/>
    <property type="project" value="UniProtKB-EC"/>
</dbReference>
<dbReference type="EMBL" id="BRVP01000003">
    <property type="protein sequence ID" value="GLB51546.1"/>
    <property type="molecule type" value="Genomic_DNA"/>
</dbReference>
<dbReference type="GO" id="GO:0005829">
    <property type="term" value="C:cytosol"/>
    <property type="evidence" value="ECO:0007669"/>
    <property type="project" value="TreeGrafter"/>
</dbReference>
<dbReference type="SUPFAM" id="SSF51735">
    <property type="entry name" value="NAD(P)-binding Rossmann-fold domains"/>
    <property type="match status" value="1"/>
</dbReference>
<dbReference type="AlphaFoldDB" id="A0A9W6EUC6"/>